<evidence type="ECO:0000256" key="8">
    <source>
        <dbReference type="ARBA" id="ARBA00023047"/>
    </source>
</evidence>
<dbReference type="InterPro" id="IPR003715">
    <property type="entry name" value="Poly_export_N"/>
</dbReference>
<evidence type="ECO:0000259" key="17">
    <source>
        <dbReference type="Pfam" id="PF10531"/>
    </source>
</evidence>
<evidence type="ECO:0000259" key="16">
    <source>
        <dbReference type="Pfam" id="PF02563"/>
    </source>
</evidence>
<evidence type="ECO:0000256" key="6">
    <source>
        <dbReference type="ARBA" id="ARBA00022692"/>
    </source>
</evidence>
<comment type="subcellular location">
    <subcellularLocation>
        <location evidence="1">Cell outer membrane</location>
        <topology evidence="1">Multi-pass membrane protein</topology>
    </subcellularLocation>
</comment>
<organism evidence="19 20">
    <name type="scientific">Lacihabitans soyangensis</name>
    <dbReference type="NCBI Taxonomy" id="869394"/>
    <lineage>
        <taxon>Bacteria</taxon>
        <taxon>Pseudomonadati</taxon>
        <taxon>Bacteroidota</taxon>
        <taxon>Cytophagia</taxon>
        <taxon>Cytophagales</taxon>
        <taxon>Leadbetterellaceae</taxon>
        <taxon>Lacihabitans</taxon>
    </lineage>
</organism>
<feature type="chain" id="PRO_5042252787" evidence="15">
    <location>
        <begin position="24"/>
        <end position="772"/>
    </location>
</feature>
<dbReference type="Pfam" id="PF22461">
    <property type="entry name" value="SLBB_2"/>
    <property type="match status" value="1"/>
</dbReference>
<feature type="domain" description="Soluble ligand binding" evidence="17">
    <location>
        <begin position="227"/>
        <end position="274"/>
    </location>
</feature>
<accession>A0AAE3H1G0</accession>
<keyword evidence="12" id="KW-0564">Palmitate</keyword>
<dbReference type="AlphaFoldDB" id="A0AAE3H1G0"/>
<proteinExistence type="inferred from homology"/>
<feature type="domain" description="SLBB" evidence="18">
    <location>
        <begin position="581"/>
        <end position="656"/>
    </location>
</feature>
<keyword evidence="3" id="KW-0813">Transport</keyword>
<name>A0AAE3H1G0_9BACT</name>
<protein>
    <submittedName>
        <fullName evidence="19">Sugar transporter</fullName>
    </submittedName>
</protein>
<dbReference type="PANTHER" id="PTHR33619">
    <property type="entry name" value="POLYSACCHARIDE EXPORT PROTEIN GFCE-RELATED"/>
    <property type="match status" value="1"/>
</dbReference>
<keyword evidence="11" id="KW-0472">Membrane</keyword>
<keyword evidence="20" id="KW-1185">Reference proteome</keyword>
<keyword evidence="5 19" id="KW-0762">Sugar transport</keyword>
<dbReference type="RefSeq" id="WP_255036676.1">
    <property type="nucleotide sequence ID" value="NZ_RJUF01000017.1"/>
</dbReference>
<evidence type="ECO:0000256" key="13">
    <source>
        <dbReference type="ARBA" id="ARBA00023237"/>
    </source>
</evidence>
<feature type="domain" description="Soluble ligand binding" evidence="17">
    <location>
        <begin position="665"/>
        <end position="706"/>
    </location>
</feature>
<dbReference type="GO" id="GO:0015159">
    <property type="term" value="F:polysaccharide transmembrane transporter activity"/>
    <property type="evidence" value="ECO:0007669"/>
    <property type="project" value="InterPro"/>
</dbReference>
<evidence type="ECO:0000313" key="19">
    <source>
        <dbReference type="EMBL" id="MCP9762897.1"/>
    </source>
</evidence>
<dbReference type="Pfam" id="PF10531">
    <property type="entry name" value="SLBB"/>
    <property type="match status" value="5"/>
</dbReference>
<dbReference type="Proteomes" id="UP001204144">
    <property type="component" value="Unassembled WGS sequence"/>
</dbReference>
<keyword evidence="13" id="KW-0998">Cell outer membrane</keyword>
<keyword evidence="14" id="KW-0449">Lipoprotein</keyword>
<dbReference type="InterPro" id="IPR049712">
    <property type="entry name" value="Poly_export"/>
</dbReference>
<keyword evidence="8" id="KW-0625">Polysaccharide transport</keyword>
<feature type="domain" description="Soluble ligand binding" evidence="17">
    <location>
        <begin position="394"/>
        <end position="437"/>
    </location>
</feature>
<evidence type="ECO:0000256" key="11">
    <source>
        <dbReference type="ARBA" id="ARBA00023136"/>
    </source>
</evidence>
<dbReference type="PANTHER" id="PTHR33619:SF3">
    <property type="entry name" value="POLYSACCHARIDE EXPORT PROTEIN GFCE-RELATED"/>
    <property type="match status" value="1"/>
</dbReference>
<evidence type="ECO:0000256" key="9">
    <source>
        <dbReference type="ARBA" id="ARBA00023065"/>
    </source>
</evidence>
<evidence type="ECO:0000259" key="18">
    <source>
        <dbReference type="Pfam" id="PF22461"/>
    </source>
</evidence>
<keyword evidence="10" id="KW-0626">Porin</keyword>
<evidence type="ECO:0000256" key="15">
    <source>
        <dbReference type="SAM" id="SignalP"/>
    </source>
</evidence>
<keyword evidence="4" id="KW-1134">Transmembrane beta strand</keyword>
<dbReference type="GO" id="GO:0015288">
    <property type="term" value="F:porin activity"/>
    <property type="evidence" value="ECO:0007669"/>
    <property type="project" value="UniProtKB-KW"/>
</dbReference>
<dbReference type="Pfam" id="PF02563">
    <property type="entry name" value="Poly_export"/>
    <property type="match status" value="1"/>
</dbReference>
<evidence type="ECO:0000256" key="14">
    <source>
        <dbReference type="ARBA" id="ARBA00023288"/>
    </source>
</evidence>
<feature type="domain" description="Soluble ligand binding" evidence="17">
    <location>
        <begin position="311"/>
        <end position="362"/>
    </location>
</feature>
<evidence type="ECO:0000256" key="5">
    <source>
        <dbReference type="ARBA" id="ARBA00022597"/>
    </source>
</evidence>
<comment type="similarity">
    <text evidence="2">Belongs to the BexD/CtrA/VexA family.</text>
</comment>
<evidence type="ECO:0000256" key="2">
    <source>
        <dbReference type="ARBA" id="ARBA00009450"/>
    </source>
</evidence>
<dbReference type="InterPro" id="IPR054765">
    <property type="entry name" value="SLBB_dom"/>
</dbReference>
<sequence>MIQKIKKCFFVFLLLQASLTSYAQSVDELSDEDIQKFMQQAQESGMNEEQLAAAAAAKGFTASDIVKFKERIEKLKSSKKAVGIKSSLNQRTVDSTDIQASERDNKKQVIDEKAEDRRMKIFGLNIFNNQTLNFEPNLNIATPKNYVLGTNDELSIDITGYAYAHYDAKVNPDGNIKIENLNPIFVAGQTLEQAKVKIVQRLKTLFGGLGNGGLSADVTLSKIRSIKVTVIGEAVFPGTYTVPSLATAFNVLYAAGGPTDIGSLRNIEIFRKGKKVRMLDLYDFLLRGDLTDDIGLIDQDVVLIPYVDKRVIINGAVRNPKIYELKAGDNLGSLIGFAGGFGETAYSKSIRINRVTDTEMKILKVSKEEISKFGLLKGDIVIVDSLLNRYENRVSIKGAVFRPGDYELETGMTLKKLVAQAEGLKPEAFKSRALLFRERPNADPEILPLNLSELLNDTAEDIVLQKNDSLVIKTIAGTRELRTIQLDGEINKPSVIPYVENITVSDAILLAGGLKDGANVARIEVARRVKADGGDGDQNVQIIQIQVDPSLGILDKDKRTLLKPFDRVYVRKMSRYEVQRTVSITGEINYPGPYTLNDKKERISDLIEKAGGTKGQADLGSAKFTRNGVQMGIDLKKAFFDKNSNQNLLLNPGDVLEIPRRKETVTVLGQVYNPITVPFDQGLNLKDYISLAGGTTDSAYVKKIYVKYGNGKISRTKYFAGINSFPKIENGAEIYVPLHKKQRWTSAERIAVSSAVVSIATVLLTLVLRVVP</sequence>
<evidence type="ECO:0000256" key="3">
    <source>
        <dbReference type="ARBA" id="ARBA00022448"/>
    </source>
</evidence>
<dbReference type="InterPro" id="IPR019554">
    <property type="entry name" value="Soluble_ligand-bd"/>
</dbReference>
<gene>
    <name evidence="19" type="ORF">EGI31_08000</name>
</gene>
<comment type="caution">
    <text evidence="19">The sequence shown here is derived from an EMBL/GenBank/DDBJ whole genome shotgun (WGS) entry which is preliminary data.</text>
</comment>
<reference evidence="19 20" key="1">
    <citation type="submission" date="2018-11" db="EMBL/GenBank/DDBJ databases">
        <title>Novel bacteria species description.</title>
        <authorList>
            <person name="Han J.-H."/>
        </authorList>
    </citation>
    <scope>NUCLEOTIDE SEQUENCE [LARGE SCALE GENOMIC DNA]</scope>
    <source>
        <strain evidence="19 20">KCTC23259</strain>
    </source>
</reference>
<evidence type="ECO:0000313" key="20">
    <source>
        <dbReference type="Proteomes" id="UP001204144"/>
    </source>
</evidence>
<dbReference type="GO" id="GO:0006811">
    <property type="term" value="P:monoatomic ion transport"/>
    <property type="evidence" value="ECO:0007669"/>
    <property type="project" value="UniProtKB-KW"/>
</dbReference>
<evidence type="ECO:0000256" key="4">
    <source>
        <dbReference type="ARBA" id="ARBA00022452"/>
    </source>
</evidence>
<dbReference type="EMBL" id="RJUF01000017">
    <property type="protein sequence ID" value="MCP9762897.1"/>
    <property type="molecule type" value="Genomic_DNA"/>
</dbReference>
<keyword evidence="9" id="KW-0406">Ion transport</keyword>
<feature type="domain" description="Soluble ligand binding" evidence="17">
    <location>
        <begin position="484"/>
        <end position="534"/>
    </location>
</feature>
<keyword evidence="7 15" id="KW-0732">Signal</keyword>
<evidence type="ECO:0000256" key="7">
    <source>
        <dbReference type="ARBA" id="ARBA00022729"/>
    </source>
</evidence>
<evidence type="ECO:0000256" key="10">
    <source>
        <dbReference type="ARBA" id="ARBA00023114"/>
    </source>
</evidence>
<feature type="domain" description="Polysaccharide export protein N-terminal" evidence="16">
    <location>
        <begin position="142"/>
        <end position="204"/>
    </location>
</feature>
<dbReference type="GO" id="GO:0009279">
    <property type="term" value="C:cell outer membrane"/>
    <property type="evidence" value="ECO:0007669"/>
    <property type="project" value="UniProtKB-SubCell"/>
</dbReference>
<dbReference type="Gene3D" id="3.10.560.10">
    <property type="entry name" value="Outer membrane lipoprotein wza domain like"/>
    <property type="match status" value="6"/>
</dbReference>
<evidence type="ECO:0000256" key="12">
    <source>
        <dbReference type="ARBA" id="ARBA00023139"/>
    </source>
</evidence>
<keyword evidence="6" id="KW-0812">Transmembrane</keyword>
<feature type="signal peptide" evidence="15">
    <location>
        <begin position="1"/>
        <end position="23"/>
    </location>
</feature>
<dbReference type="GO" id="GO:0046930">
    <property type="term" value="C:pore complex"/>
    <property type="evidence" value="ECO:0007669"/>
    <property type="project" value="UniProtKB-KW"/>
</dbReference>
<evidence type="ECO:0000256" key="1">
    <source>
        <dbReference type="ARBA" id="ARBA00004571"/>
    </source>
</evidence>